<comment type="caution">
    <text evidence="2">The sequence shown here is derived from an EMBL/GenBank/DDBJ whole genome shotgun (WGS) entry which is preliminary data.</text>
</comment>
<evidence type="ECO:0000313" key="3">
    <source>
        <dbReference type="Proteomes" id="UP000295281"/>
    </source>
</evidence>
<dbReference type="EMBL" id="SNYN01000034">
    <property type="protein sequence ID" value="TDQ44654.1"/>
    <property type="molecule type" value="Genomic_DNA"/>
</dbReference>
<name>A0A4R6UN67_9ACTN</name>
<protein>
    <submittedName>
        <fullName evidence="2">Uncharacterized protein</fullName>
    </submittedName>
</protein>
<proteinExistence type="predicted"/>
<reference evidence="2 3" key="1">
    <citation type="submission" date="2019-03" db="EMBL/GenBank/DDBJ databases">
        <title>Genomic Encyclopedia of Type Strains, Phase IV (KMG-IV): sequencing the most valuable type-strain genomes for metagenomic binning, comparative biology and taxonomic classification.</title>
        <authorList>
            <person name="Goeker M."/>
        </authorList>
    </citation>
    <scope>NUCLEOTIDE SEQUENCE [LARGE SCALE GENOMIC DNA]</scope>
    <source>
        <strain evidence="2 3">DSM 46770</strain>
    </source>
</reference>
<feature type="non-terminal residue" evidence="2">
    <location>
        <position position="31"/>
    </location>
</feature>
<keyword evidence="3" id="KW-1185">Reference proteome</keyword>
<gene>
    <name evidence="2" type="ORF">EV190_1341</name>
    <name evidence="1" type="ORF">EV190_1361</name>
</gene>
<organism evidence="2 3">
    <name type="scientific">Actinorugispora endophytica</name>
    <dbReference type="NCBI Taxonomy" id="1605990"/>
    <lineage>
        <taxon>Bacteria</taxon>
        <taxon>Bacillati</taxon>
        <taxon>Actinomycetota</taxon>
        <taxon>Actinomycetes</taxon>
        <taxon>Streptosporangiales</taxon>
        <taxon>Nocardiopsidaceae</taxon>
        <taxon>Actinorugispora</taxon>
    </lineage>
</organism>
<dbReference type="EMBL" id="SNYN01000036">
    <property type="protein sequence ID" value="TDQ44245.1"/>
    <property type="molecule type" value="Genomic_DNA"/>
</dbReference>
<dbReference type="Proteomes" id="UP000295281">
    <property type="component" value="Unassembled WGS sequence"/>
</dbReference>
<dbReference type="AlphaFoldDB" id="A0A4R6UN67"/>
<sequence length="31" mass="3598">MGMELPDELRNLFYGLTGSKWPDVDEDELRA</sequence>
<accession>A0A4R6UN67</accession>
<evidence type="ECO:0000313" key="2">
    <source>
        <dbReference type="EMBL" id="TDQ44654.1"/>
    </source>
</evidence>
<evidence type="ECO:0000313" key="1">
    <source>
        <dbReference type="EMBL" id="TDQ44245.1"/>
    </source>
</evidence>